<dbReference type="PATRIC" id="fig|267850.7.peg.270"/>
<keyword evidence="7 9" id="KW-1133">Transmembrane helix</keyword>
<evidence type="ECO:0000259" key="11">
    <source>
        <dbReference type="PROSITE" id="PS50928"/>
    </source>
</evidence>
<feature type="transmembrane region" description="Helical" evidence="9">
    <location>
        <begin position="113"/>
        <end position="134"/>
    </location>
</feature>
<keyword evidence="5 10" id="KW-1003">Cell membrane</keyword>
<name>A0A063Y8Y8_9GAMM</name>
<gene>
    <name evidence="10" type="primary">ugpE</name>
    <name evidence="12" type="ORF">ADINL_0274</name>
</gene>
<dbReference type="PROSITE" id="PS50928">
    <property type="entry name" value="ABC_TM1"/>
    <property type="match status" value="1"/>
</dbReference>
<comment type="subcellular location">
    <subcellularLocation>
        <location evidence="10">Cell inner membrane</location>
        <topology evidence="10">Multi-pass membrane protein</topology>
    </subcellularLocation>
    <subcellularLocation>
        <location evidence="1 9">Cell membrane</location>
        <topology evidence="1 9">Multi-pass membrane protein</topology>
    </subcellularLocation>
</comment>
<organism evidence="12 13">
    <name type="scientific">Nitrincola lacisaponensis</name>
    <dbReference type="NCBI Taxonomy" id="267850"/>
    <lineage>
        <taxon>Bacteria</taxon>
        <taxon>Pseudomonadati</taxon>
        <taxon>Pseudomonadota</taxon>
        <taxon>Gammaproteobacteria</taxon>
        <taxon>Oceanospirillales</taxon>
        <taxon>Oceanospirillaceae</taxon>
        <taxon>Nitrincola</taxon>
    </lineage>
</organism>
<feature type="domain" description="ABC transmembrane type-1" evidence="11">
    <location>
        <begin position="78"/>
        <end position="269"/>
    </location>
</feature>
<dbReference type="GO" id="GO:0055085">
    <property type="term" value="P:transmembrane transport"/>
    <property type="evidence" value="ECO:0007669"/>
    <property type="project" value="InterPro"/>
</dbReference>
<feature type="transmembrane region" description="Helical" evidence="9">
    <location>
        <begin position="188"/>
        <end position="211"/>
    </location>
</feature>
<dbReference type="OrthoDB" id="369039at2"/>
<comment type="similarity">
    <text evidence="9">Belongs to the binding-protein-dependent transport system permease family.</text>
</comment>
<dbReference type="InterPro" id="IPR000515">
    <property type="entry name" value="MetI-like"/>
</dbReference>
<feature type="transmembrane region" description="Helical" evidence="9">
    <location>
        <begin position="12"/>
        <end position="33"/>
    </location>
</feature>
<keyword evidence="8 9" id="KW-0472">Membrane</keyword>
<evidence type="ECO:0000256" key="2">
    <source>
        <dbReference type="ARBA" id="ARBA00011557"/>
    </source>
</evidence>
<keyword evidence="10" id="KW-0997">Cell inner membrane</keyword>
<evidence type="ECO:0000256" key="5">
    <source>
        <dbReference type="ARBA" id="ARBA00022475"/>
    </source>
</evidence>
<evidence type="ECO:0000256" key="7">
    <source>
        <dbReference type="ARBA" id="ARBA00022989"/>
    </source>
</evidence>
<evidence type="ECO:0000256" key="8">
    <source>
        <dbReference type="ARBA" id="ARBA00023136"/>
    </source>
</evidence>
<comment type="caution">
    <text evidence="12">The sequence shown here is derived from an EMBL/GenBank/DDBJ whole genome shotgun (WGS) entry which is preliminary data.</text>
</comment>
<keyword evidence="13" id="KW-1185">Reference proteome</keyword>
<keyword evidence="6 9" id="KW-0812">Transmembrane</keyword>
<proteinExistence type="inferred from homology"/>
<dbReference type="EMBL" id="JMSZ01000007">
    <property type="protein sequence ID" value="KDE41201.1"/>
    <property type="molecule type" value="Genomic_DNA"/>
</dbReference>
<evidence type="ECO:0000256" key="9">
    <source>
        <dbReference type="RuleBase" id="RU363032"/>
    </source>
</evidence>
<dbReference type="STRING" id="267850.ADINL_0274"/>
<dbReference type="Proteomes" id="UP000027318">
    <property type="component" value="Unassembled WGS sequence"/>
</dbReference>
<sequence length="282" mass="31692">MVENDRWSRMLAHAILILGVALVIFPVYVAIIASTHDGQTFLSGTLPLLPGTQAWQNYTTVIFEGRSRAGTPPIAQMLWNSFIMAMTIALGKIAISLLSAFAIVYFRFPFRMFFFWIIFMTLMLPVEVRIVPTFQVVADLGMLNSFAGLSIPLIASATATFLFRQFFMTIPEEMLEAARMDGAGPLKFFRDILLPLSITNIAALFVIMFIYGWNQYLWPLLITTDPGYYTIVMGIQRMVTGGDSEPLWHLVMATVVIAALPPILVILFMQRLFVKGLTETEK</sequence>
<reference evidence="12 13" key="1">
    <citation type="journal article" date="2005" name="Int. J. Syst. Evol. Microbiol.">
        <title>Nitrincola lacisaponensis gen. nov., sp. nov., a novel alkaliphilic bacterium isolated from an alkaline, saline lake.</title>
        <authorList>
            <person name="Dimitriu P.A."/>
            <person name="Shukla S.K."/>
            <person name="Conradt J."/>
            <person name="Marquez M.C."/>
            <person name="Ventosa A."/>
            <person name="Maglia A."/>
            <person name="Peyton B.M."/>
            <person name="Pinkart H.C."/>
            <person name="Mormile M.R."/>
        </authorList>
    </citation>
    <scope>NUCLEOTIDE SEQUENCE [LARGE SCALE GENOMIC DNA]</scope>
    <source>
        <strain evidence="12 13">4CA</strain>
    </source>
</reference>
<evidence type="ECO:0000313" key="13">
    <source>
        <dbReference type="Proteomes" id="UP000027318"/>
    </source>
</evidence>
<dbReference type="InterPro" id="IPR035906">
    <property type="entry name" value="MetI-like_sf"/>
</dbReference>
<dbReference type="GO" id="GO:0005886">
    <property type="term" value="C:plasma membrane"/>
    <property type="evidence" value="ECO:0007669"/>
    <property type="project" value="UniProtKB-SubCell"/>
</dbReference>
<feature type="transmembrane region" description="Helical" evidence="9">
    <location>
        <begin position="82"/>
        <end position="106"/>
    </location>
</feature>
<evidence type="ECO:0000256" key="6">
    <source>
        <dbReference type="ARBA" id="ARBA00022692"/>
    </source>
</evidence>
<dbReference type="NCBIfam" id="NF008210">
    <property type="entry name" value="PRK10973.1"/>
    <property type="match status" value="1"/>
</dbReference>
<comment type="subunit">
    <text evidence="2 10">The complex is composed of two ATP-binding proteins (UgpC), two transmembrane proteins (UgpA and UgpE) and a solute-binding protein (UgpB).</text>
</comment>
<feature type="transmembrane region" description="Helical" evidence="9">
    <location>
        <begin position="247"/>
        <end position="269"/>
    </location>
</feature>
<protein>
    <recommendedName>
        <fullName evidence="3 10">sn-glycerol-3-phosphate transport system permease protein UgpE</fullName>
    </recommendedName>
</protein>
<dbReference type="RefSeq" id="WP_036542963.1">
    <property type="nucleotide sequence ID" value="NZ_JMSZ01000007.1"/>
</dbReference>
<dbReference type="PANTHER" id="PTHR43744">
    <property type="entry name" value="ABC TRANSPORTER PERMEASE PROTEIN MG189-RELATED-RELATED"/>
    <property type="match status" value="1"/>
</dbReference>
<evidence type="ECO:0000256" key="1">
    <source>
        <dbReference type="ARBA" id="ARBA00004651"/>
    </source>
</evidence>
<accession>A0A063Y8Y8</accession>
<comment type="function">
    <text evidence="10">Part of the ABC transporter complex UgpBAEC involved in sn-glycerol-3-phosphate (G3P) import. Probably responsible for the translocation of the substrate across the membrane.</text>
</comment>
<dbReference type="SUPFAM" id="SSF161098">
    <property type="entry name" value="MetI-like"/>
    <property type="match status" value="1"/>
</dbReference>
<evidence type="ECO:0000256" key="4">
    <source>
        <dbReference type="ARBA" id="ARBA00022448"/>
    </source>
</evidence>
<keyword evidence="4 9" id="KW-0813">Transport</keyword>
<evidence type="ECO:0000256" key="3">
    <source>
        <dbReference type="ARBA" id="ARBA00020515"/>
    </source>
</evidence>
<dbReference type="Gene3D" id="1.10.3720.10">
    <property type="entry name" value="MetI-like"/>
    <property type="match status" value="1"/>
</dbReference>
<dbReference type="CDD" id="cd06261">
    <property type="entry name" value="TM_PBP2"/>
    <property type="match status" value="1"/>
</dbReference>
<dbReference type="Pfam" id="PF00528">
    <property type="entry name" value="BPD_transp_1"/>
    <property type="match status" value="1"/>
</dbReference>
<evidence type="ECO:0000256" key="10">
    <source>
        <dbReference type="RuleBase" id="RU363056"/>
    </source>
</evidence>
<dbReference type="AlphaFoldDB" id="A0A063Y8Y8"/>
<evidence type="ECO:0000313" key="12">
    <source>
        <dbReference type="EMBL" id="KDE41201.1"/>
    </source>
</evidence>
<dbReference type="PANTHER" id="PTHR43744:SF8">
    <property type="entry name" value="SN-GLYCEROL-3-PHOSPHATE TRANSPORT SYSTEM PERMEASE PROTEIN UGPE"/>
    <property type="match status" value="1"/>
</dbReference>
<feature type="transmembrane region" description="Helical" evidence="9">
    <location>
        <begin position="146"/>
        <end position="167"/>
    </location>
</feature>